<dbReference type="RefSeq" id="WP_330957484.1">
    <property type="nucleotide sequence ID" value="NZ_JAZGJQ010000001.1"/>
</dbReference>
<name>A0ABU7R7Z6_9ACTN</name>
<gene>
    <name evidence="1" type="ORF">VXJ25_01745</name>
</gene>
<keyword evidence="2" id="KW-1185">Reference proteome</keyword>
<accession>A0ABU7R7Z6</accession>
<reference evidence="1 2" key="1">
    <citation type="submission" date="2024-01" db="EMBL/GenBank/DDBJ databases">
        <title>Description of Olsenella sp. nov., isolated from pig feces.</title>
        <authorList>
            <person name="Chang Y.-H."/>
        </authorList>
    </citation>
    <scope>NUCLEOTIDE SEQUENCE [LARGE SCALE GENOMIC DNA]</scope>
    <source>
        <strain evidence="1 2">YH-ols2223</strain>
    </source>
</reference>
<protein>
    <recommendedName>
        <fullName evidence="3">Zinc-dependent peptidase</fullName>
    </recommendedName>
</protein>
<dbReference type="Proteomes" id="UP001332931">
    <property type="component" value="Unassembled WGS sequence"/>
</dbReference>
<proteinExistence type="predicted"/>
<sequence>MGEDSGGIARPEVVEARLIDDRRIELCWNEQVVHADDERYFSVTKDGCELALFHWTSDLPWNYGTCYQKETCCTTLALAEPVDTACASELRVRVVREVHDLLGRAADYGRTYALAYRPHYTSFLRSESGILIKGSKVVQPYSLEVAAKICDLMLEKHPEIGDKLVERGCEVAVFGLEYDAYDVPEHRMGYWLATRHVAGFGGDAEVPTTSISEANLIRLRSGRYATAYPHEMVLVHEFGHAVHLVGINFLDDQTLAGQVRDAYRHAVDEGLWHDSYAISNYEEYFATLSTIWFDVMQEGVDGRWDGIRGPVNTREELEEYDPVGFRLMAEVYPAKSLPRPWRWNQDRYDVSGRPRAYDLDTKFDWDFIGR</sequence>
<dbReference type="SUPFAM" id="SSF55486">
    <property type="entry name" value="Metalloproteases ('zincins'), catalytic domain"/>
    <property type="match status" value="1"/>
</dbReference>
<dbReference type="EMBL" id="JAZGJQ010000001">
    <property type="protein sequence ID" value="MEE6146722.1"/>
    <property type="molecule type" value="Genomic_DNA"/>
</dbReference>
<organism evidence="1 2">
    <name type="scientific">Olsenella absiana</name>
    <dbReference type="NCBI Taxonomy" id="3115222"/>
    <lineage>
        <taxon>Bacteria</taxon>
        <taxon>Bacillati</taxon>
        <taxon>Actinomycetota</taxon>
        <taxon>Coriobacteriia</taxon>
        <taxon>Coriobacteriales</taxon>
        <taxon>Atopobiaceae</taxon>
        <taxon>Olsenella</taxon>
    </lineage>
</organism>
<comment type="caution">
    <text evidence="1">The sequence shown here is derived from an EMBL/GenBank/DDBJ whole genome shotgun (WGS) entry which is preliminary data.</text>
</comment>
<evidence type="ECO:0000313" key="2">
    <source>
        <dbReference type="Proteomes" id="UP001332931"/>
    </source>
</evidence>
<evidence type="ECO:0000313" key="1">
    <source>
        <dbReference type="EMBL" id="MEE6146722.1"/>
    </source>
</evidence>
<evidence type="ECO:0008006" key="3">
    <source>
        <dbReference type="Google" id="ProtNLM"/>
    </source>
</evidence>